<dbReference type="Gene3D" id="3.30.720.110">
    <property type="match status" value="1"/>
</dbReference>
<evidence type="ECO:0000313" key="3">
    <source>
        <dbReference type="Proteomes" id="UP000549457"/>
    </source>
</evidence>
<feature type="domain" description="VOC" evidence="1">
    <location>
        <begin position="7"/>
        <end position="132"/>
    </location>
</feature>
<dbReference type="PROSITE" id="PS51819">
    <property type="entry name" value="VOC"/>
    <property type="match status" value="1"/>
</dbReference>
<dbReference type="EMBL" id="JACHFM010000001">
    <property type="protein sequence ID" value="MBB5220272.1"/>
    <property type="molecule type" value="Genomic_DNA"/>
</dbReference>
<reference evidence="2 3" key="1">
    <citation type="submission" date="2020-08" db="EMBL/GenBank/DDBJ databases">
        <title>Genomic Encyclopedia of Type Strains, Phase IV (KMG-IV): sequencing the most valuable type-strain genomes for metagenomic binning, comparative biology and taxonomic classification.</title>
        <authorList>
            <person name="Goeker M."/>
        </authorList>
    </citation>
    <scope>NUCLEOTIDE SEQUENCE [LARGE SCALE GENOMIC DNA]</scope>
    <source>
        <strain evidence="2 3">DSM 101730</strain>
    </source>
</reference>
<sequence>MTGSSRRPSFGSGVYYRDPWAALEWLEKAFGFERAIVITDNDGNLAYAQMQFGDGYVMIGSEWADYIASPASVGGKNTQNIHVQLADGIDDHYERVRRLGAEILQEPAEQFYGDRTYRVRDPEGHVWTFEQTVRHVSRQQAEQASGLKIEGRY</sequence>
<protein>
    <submittedName>
        <fullName evidence="2">Putative glyoxalase superfamily protein PhnB</fullName>
    </submittedName>
</protein>
<dbReference type="Proteomes" id="UP000549457">
    <property type="component" value="Unassembled WGS sequence"/>
</dbReference>
<dbReference type="RefSeq" id="WP_184146228.1">
    <property type="nucleotide sequence ID" value="NZ_JACHFM010000001.1"/>
</dbReference>
<accession>A0A840SLP4</accession>
<dbReference type="SUPFAM" id="SSF54593">
    <property type="entry name" value="Glyoxalase/Bleomycin resistance protein/Dihydroxybiphenyl dioxygenase"/>
    <property type="match status" value="1"/>
</dbReference>
<gene>
    <name evidence="2" type="ORF">HNP73_000193</name>
</gene>
<keyword evidence="3" id="KW-1185">Reference proteome</keyword>
<dbReference type="InterPro" id="IPR037523">
    <property type="entry name" value="VOC_core"/>
</dbReference>
<dbReference type="InterPro" id="IPR029068">
    <property type="entry name" value="Glyas_Bleomycin-R_OHBP_Dase"/>
</dbReference>
<comment type="caution">
    <text evidence="2">The sequence shown here is derived from an EMBL/GenBank/DDBJ whole genome shotgun (WGS) entry which is preliminary data.</text>
</comment>
<dbReference type="Pfam" id="PF00903">
    <property type="entry name" value="Glyoxalase"/>
    <property type="match status" value="1"/>
</dbReference>
<dbReference type="Gene3D" id="3.30.720.120">
    <property type="match status" value="1"/>
</dbReference>
<dbReference type="InterPro" id="IPR004360">
    <property type="entry name" value="Glyas_Fos-R_dOase_dom"/>
</dbReference>
<dbReference type="PANTHER" id="PTHR34109">
    <property type="entry name" value="BNAUNNG04460D PROTEIN-RELATED"/>
    <property type="match status" value="1"/>
</dbReference>
<proteinExistence type="predicted"/>
<dbReference type="PANTHER" id="PTHR34109:SF1">
    <property type="entry name" value="VOC DOMAIN-CONTAINING PROTEIN"/>
    <property type="match status" value="1"/>
</dbReference>
<name>A0A840SLP4_9RHOB</name>
<evidence type="ECO:0000313" key="2">
    <source>
        <dbReference type="EMBL" id="MBB5220272.1"/>
    </source>
</evidence>
<dbReference type="AlphaFoldDB" id="A0A840SLP4"/>
<organism evidence="2 3">
    <name type="scientific">Amaricoccus macauensis</name>
    <dbReference type="NCBI Taxonomy" id="57001"/>
    <lineage>
        <taxon>Bacteria</taxon>
        <taxon>Pseudomonadati</taxon>
        <taxon>Pseudomonadota</taxon>
        <taxon>Alphaproteobacteria</taxon>
        <taxon>Rhodobacterales</taxon>
        <taxon>Paracoccaceae</taxon>
        <taxon>Amaricoccus</taxon>
    </lineage>
</organism>
<evidence type="ECO:0000259" key="1">
    <source>
        <dbReference type="PROSITE" id="PS51819"/>
    </source>
</evidence>